<keyword evidence="2" id="KW-1185">Reference proteome</keyword>
<accession>A0A4P8XQJ6</accession>
<proteinExistence type="predicted"/>
<sequence length="59" mass="7267">MILYTNINILYTKIFKKYTYFILLNIMSTHYTGNDRLFFKLYDFLRCFLLRNGNEVQVQ</sequence>
<dbReference type="Proteomes" id="UP000300879">
    <property type="component" value="Chromosome"/>
</dbReference>
<gene>
    <name evidence="1" type="ORF">E6C60_4088</name>
</gene>
<protein>
    <submittedName>
        <fullName evidence="1">Uncharacterized protein</fullName>
    </submittedName>
</protein>
<name>A0A4P8XQJ6_9BACL</name>
<dbReference type="AlphaFoldDB" id="A0A4P8XQJ6"/>
<reference evidence="1 2" key="1">
    <citation type="submission" date="2019-05" db="EMBL/GenBank/DDBJ databases">
        <authorList>
            <person name="Chen C."/>
        </authorList>
    </citation>
    <scope>NUCLEOTIDE SEQUENCE [LARGE SCALE GENOMIC DNA]</scope>
    <source>
        <strain evidence="1 2">HB172198</strain>
    </source>
</reference>
<dbReference type="EMBL" id="CP040396">
    <property type="protein sequence ID" value="QCT04793.1"/>
    <property type="molecule type" value="Genomic_DNA"/>
</dbReference>
<dbReference type="KEGG" id="palo:E6C60_4088"/>
<evidence type="ECO:0000313" key="1">
    <source>
        <dbReference type="EMBL" id="QCT04793.1"/>
    </source>
</evidence>
<organism evidence="1 2">
    <name type="scientific">Paenibacillus algicola</name>
    <dbReference type="NCBI Taxonomy" id="2565926"/>
    <lineage>
        <taxon>Bacteria</taxon>
        <taxon>Bacillati</taxon>
        <taxon>Bacillota</taxon>
        <taxon>Bacilli</taxon>
        <taxon>Bacillales</taxon>
        <taxon>Paenibacillaceae</taxon>
        <taxon>Paenibacillus</taxon>
    </lineage>
</organism>
<evidence type="ECO:0000313" key="2">
    <source>
        <dbReference type="Proteomes" id="UP000300879"/>
    </source>
</evidence>